<dbReference type="Proteomes" id="UP000517753">
    <property type="component" value="Unassembled WGS sequence"/>
</dbReference>
<accession>A0A7Y9FLH5</accession>
<dbReference type="AlphaFoldDB" id="A0A7Y9FLH5"/>
<reference evidence="2 3" key="2">
    <citation type="submission" date="2020-08" db="EMBL/GenBank/DDBJ databases">
        <title>The Agave Microbiome: Exploring the role of microbial communities in plant adaptations to desert environments.</title>
        <authorList>
            <person name="Partida-Martinez L.P."/>
        </authorList>
    </citation>
    <scope>NUCLEOTIDE SEQUENCE [LARGE SCALE GENOMIC DNA]</scope>
    <source>
        <strain evidence="2 3">AS2.3</strain>
    </source>
</reference>
<feature type="region of interest" description="Disordered" evidence="1">
    <location>
        <begin position="1"/>
        <end position="24"/>
    </location>
</feature>
<feature type="region of interest" description="Disordered" evidence="1">
    <location>
        <begin position="54"/>
        <end position="76"/>
    </location>
</feature>
<comment type="caution">
    <text evidence="2">The sequence shown here is derived from an EMBL/GenBank/DDBJ whole genome shotgun (WGS) entry which is preliminary data.</text>
</comment>
<proteinExistence type="predicted"/>
<evidence type="ECO:0000256" key="1">
    <source>
        <dbReference type="SAM" id="MobiDB-lite"/>
    </source>
</evidence>
<dbReference type="EMBL" id="JACCBY010000001">
    <property type="protein sequence ID" value="NYD89202.1"/>
    <property type="molecule type" value="Genomic_DNA"/>
</dbReference>
<evidence type="ECO:0000313" key="3">
    <source>
        <dbReference type="Proteomes" id="UP000517753"/>
    </source>
</evidence>
<reference evidence="2 3" key="1">
    <citation type="submission" date="2020-07" db="EMBL/GenBank/DDBJ databases">
        <authorList>
            <person name="Partida-Martinez L."/>
            <person name="Huntemann M."/>
            <person name="Clum A."/>
            <person name="Wang J."/>
            <person name="Palaniappan K."/>
            <person name="Ritter S."/>
            <person name="Chen I.-M."/>
            <person name="Stamatis D."/>
            <person name="Reddy T."/>
            <person name="O'Malley R."/>
            <person name="Daum C."/>
            <person name="Shapiro N."/>
            <person name="Ivanova N."/>
            <person name="Kyrpides N."/>
            <person name="Woyke T."/>
        </authorList>
    </citation>
    <scope>NUCLEOTIDE SEQUENCE [LARGE SCALE GENOMIC DNA]</scope>
    <source>
        <strain evidence="2 3">AS2.3</strain>
    </source>
</reference>
<organism evidence="2 3">
    <name type="scientific">Sphingomonas melonis</name>
    <dbReference type="NCBI Taxonomy" id="152682"/>
    <lineage>
        <taxon>Bacteria</taxon>
        <taxon>Pseudomonadati</taxon>
        <taxon>Pseudomonadota</taxon>
        <taxon>Alphaproteobacteria</taxon>
        <taxon>Sphingomonadales</taxon>
        <taxon>Sphingomonadaceae</taxon>
        <taxon>Sphingomonas</taxon>
    </lineage>
</organism>
<evidence type="ECO:0000313" key="2">
    <source>
        <dbReference type="EMBL" id="NYD89202.1"/>
    </source>
</evidence>
<sequence length="76" mass="8268">MVEGSFFHLGERDTPDRPTRDRSLDTASVRLMRDPARAKIDAELEVIGQRGHVSASVASNASRQHVRAQVSEAAGP</sequence>
<protein>
    <submittedName>
        <fullName evidence="2">Uncharacterized protein</fullName>
    </submittedName>
</protein>
<name>A0A7Y9FLH5_9SPHN</name>
<keyword evidence="3" id="KW-1185">Reference proteome</keyword>
<gene>
    <name evidence="2" type="ORF">HD841_000971</name>
</gene>
<feature type="compositionally biased region" description="Basic and acidic residues" evidence="1">
    <location>
        <begin position="9"/>
        <end position="24"/>
    </location>
</feature>